<keyword evidence="2" id="KW-0812">Transmembrane</keyword>
<name>A0A9Q0IU62_9TELE</name>
<feature type="region of interest" description="Disordered" evidence="1">
    <location>
        <begin position="1"/>
        <end position="80"/>
    </location>
</feature>
<keyword evidence="4" id="KW-1185">Reference proteome</keyword>
<feature type="compositionally biased region" description="Basic residues" evidence="1">
    <location>
        <begin position="25"/>
        <end position="37"/>
    </location>
</feature>
<proteinExistence type="predicted"/>
<accession>A0A9Q0IU62</accession>
<keyword evidence="2" id="KW-1133">Transmembrane helix</keyword>
<evidence type="ECO:0000313" key="4">
    <source>
        <dbReference type="Proteomes" id="UP001148018"/>
    </source>
</evidence>
<reference evidence="3" key="1">
    <citation type="submission" date="2022-07" db="EMBL/GenBank/DDBJ databases">
        <title>Chromosome-level genome of Muraenolepis orangiensis.</title>
        <authorList>
            <person name="Kim J."/>
        </authorList>
    </citation>
    <scope>NUCLEOTIDE SEQUENCE</scope>
    <source>
        <strain evidence="3">KU_S4_2022</strain>
        <tissue evidence="3">Muscle</tissue>
    </source>
</reference>
<dbReference type="EMBL" id="JANIIK010000038">
    <property type="protein sequence ID" value="KAJ3610288.1"/>
    <property type="molecule type" value="Genomic_DNA"/>
</dbReference>
<dbReference type="AlphaFoldDB" id="A0A9Q0IU62"/>
<evidence type="ECO:0000313" key="3">
    <source>
        <dbReference type="EMBL" id="KAJ3610288.1"/>
    </source>
</evidence>
<feature type="compositionally biased region" description="Polar residues" evidence="1">
    <location>
        <begin position="1"/>
        <end position="17"/>
    </location>
</feature>
<comment type="caution">
    <text evidence="3">The sequence shown here is derived from an EMBL/GenBank/DDBJ whole genome shotgun (WGS) entry which is preliminary data.</text>
</comment>
<dbReference type="Proteomes" id="UP001148018">
    <property type="component" value="Unassembled WGS sequence"/>
</dbReference>
<evidence type="ECO:0000256" key="2">
    <source>
        <dbReference type="SAM" id="Phobius"/>
    </source>
</evidence>
<feature type="transmembrane region" description="Helical" evidence="2">
    <location>
        <begin position="95"/>
        <end position="117"/>
    </location>
</feature>
<sequence length="156" mass="17324">MGQVSSSQNPTAESINQAALGKTGRSPRPRRLRRFGAKRQSSNRVSHHHGNITNISSYVTFGTEQDMGPEEQRPQTSRSHVQILRKRKRCRVRSLGIRGPPVSVFQTVVPAVFIIWLRMKTLTGTVYIPVTIPQMTSRDGEAISAVCIPPPHNALC</sequence>
<feature type="compositionally biased region" description="Polar residues" evidence="1">
    <location>
        <begin position="51"/>
        <end position="63"/>
    </location>
</feature>
<protein>
    <submittedName>
        <fullName evidence="3">Uncharacterized protein</fullName>
    </submittedName>
</protein>
<gene>
    <name evidence="3" type="ORF">NHX12_022381</name>
</gene>
<organism evidence="3 4">
    <name type="scientific">Muraenolepis orangiensis</name>
    <name type="common">Patagonian moray cod</name>
    <dbReference type="NCBI Taxonomy" id="630683"/>
    <lineage>
        <taxon>Eukaryota</taxon>
        <taxon>Metazoa</taxon>
        <taxon>Chordata</taxon>
        <taxon>Craniata</taxon>
        <taxon>Vertebrata</taxon>
        <taxon>Euteleostomi</taxon>
        <taxon>Actinopterygii</taxon>
        <taxon>Neopterygii</taxon>
        <taxon>Teleostei</taxon>
        <taxon>Neoteleostei</taxon>
        <taxon>Acanthomorphata</taxon>
        <taxon>Zeiogadaria</taxon>
        <taxon>Gadariae</taxon>
        <taxon>Gadiformes</taxon>
        <taxon>Muraenolepidoidei</taxon>
        <taxon>Muraenolepididae</taxon>
        <taxon>Muraenolepis</taxon>
    </lineage>
</organism>
<keyword evidence="2" id="KW-0472">Membrane</keyword>
<evidence type="ECO:0000256" key="1">
    <source>
        <dbReference type="SAM" id="MobiDB-lite"/>
    </source>
</evidence>